<comment type="caution">
    <text evidence="3">The sequence shown here is derived from an EMBL/GenBank/DDBJ whole genome shotgun (WGS) entry which is preliminary data.</text>
</comment>
<dbReference type="InterPro" id="IPR004046">
    <property type="entry name" value="GST_C"/>
</dbReference>
<dbReference type="Pfam" id="PF13409">
    <property type="entry name" value="GST_N_2"/>
    <property type="match status" value="1"/>
</dbReference>
<accession>A0ABV4ANN4</accession>
<evidence type="ECO:0000259" key="2">
    <source>
        <dbReference type="PROSITE" id="PS50405"/>
    </source>
</evidence>
<dbReference type="PROSITE" id="PS50405">
    <property type="entry name" value="GST_CTER"/>
    <property type="match status" value="1"/>
</dbReference>
<dbReference type="SUPFAM" id="SSF52833">
    <property type="entry name" value="Thioredoxin-like"/>
    <property type="match status" value="1"/>
</dbReference>
<dbReference type="EMBL" id="JBGBPY010000001">
    <property type="protein sequence ID" value="MEY2180984.1"/>
    <property type="molecule type" value="Genomic_DNA"/>
</dbReference>
<dbReference type="InterPro" id="IPR036282">
    <property type="entry name" value="Glutathione-S-Trfase_C_sf"/>
</dbReference>
<dbReference type="Gene3D" id="3.40.30.10">
    <property type="entry name" value="Glutaredoxin"/>
    <property type="match status" value="1"/>
</dbReference>
<proteinExistence type="predicted"/>
<dbReference type="GO" id="GO:0004364">
    <property type="term" value="F:glutathione transferase activity"/>
    <property type="evidence" value="ECO:0007669"/>
    <property type="project" value="UniProtKB-EC"/>
</dbReference>
<protein>
    <submittedName>
        <fullName evidence="3">Glutathione transferase GstA</fullName>
        <ecNumber evidence="3">2.5.1.18</ecNumber>
    </submittedName>
</protein>
<dbReference type="EC" id="2.5.1.18" evidence="3"/>
<dbReference type="InterPro" id="IPR010987">
    <property type="entry name" value="Glutathione-S-Trfase_C-like"/>
</dbReference>
<dbReference type="PANTHER" id="PTHR44051">
    <property type="entry name" value="GLUTATHIONE S-TRANSFERASE-RELATED"/>
    <property type="match status" value="1"/>
</dbReference>
<dbReference type="CDD" id="cd03057">
    <property type="entry name" value="GST_N_Beta"/>
    <property type="match status" value="1"/>
</dbReference>
<keyword evidence="3" id="KW-0808">Transferase</keyword>
<dbReference type="CDD" id="cd03188">
    <property type="entry name" value="GST_C_Beta"/>
    <property type="match status" value="1"/>
</dbReference>
<organism evidence="3 4">
    <name type="scientific">Rhodanobacter humi</name>
    <dbReference type="NCBI Taxonomy" id="1888173"/>
    <lineage>
        <taxon>Bacteria</taxon>
        <taxon>Pseudomonadati</taxon>
        <taxon>Pseudomonadota</taxon>
        <taxon>Gammaproteobacteria</taxon>
        <taxon>Lysobacterales</taxon>
        <taxon>Rhodanobacteraceae</taxon>
        <taxon>Rhodanobacter</taxon>
    </lineage>
</organism>
<keyword evidence="4" id="KW-1185">Reference proteome</keyword>
<reference evidence="3 4" key="1">
    <citation type="submission" date="2024-07" db="EMBL/GenBank/DDBJ databases">
        <title>Molecular mechanisms and environmental adaptations of flagellar loss and biofilm growth of Rhodanobacter under environmental stress.</title>
        <authorList>
            <person name="Chen M."/>
        </authorList>
    </citation>
    <scope>NUCLEOTIDE SEQUENCE [LARGE SCALE GENOMIC DNA]</scope>
    <source>
        <strain evidence="3 4">RS22</strain>
    </source>
</reference>
<dbReference type="Pfam" id="PF00043">
    <property type="entry name" value="GST_C"/>
    <property type="match status" value="1"/>
</dbReference>
<dbReference type="PROSITE" id="PS50404">
    <property type="entry name" value="GST_NTER"/>
    <property type="match status" value="1"/>
</dbReference>
<dbReference type="SFLD" id="SFLDG00358">
    <property type="entry name" value="Main_(cytGST)"/>
    <property type="match status" value="1"/>
</dbReference>
<dbReference type="Gene3D" id="1.20.1050.10">
    <property type="match status" value="1"/>
</dbReference>
<evidence type="ECO:0000313" key="3">
    <source>
        <dbReference type="EMBL" id="MEY2180984.1"/>
    </source>
</evidence>
<feature type="domain" description="GST C-terminal" evidence="2">
    <location>
        <begin position="87"/>
        <end position="204"/>
    </location>
</feature>
<evidence type="ECO:0000259" key="1">
    <source>
        <dbReference type="PROSITE" id="PS50404"/>
    </source>
</evidence>
<dbReference type="NCBIfam" id="NF007831">
    <property type="entry name" value="PRK10542.1"/>
    <property type="match status" value="1"/>
</dbReference>
<name>A0ABV4ANN4_9GAMM</name>
<evidence type="ECO:0000313" key="4">
    <source>
        <dbReference type="Proteomes" id="UP001562159"/>
    </source>
</evidence>
<feature type="domain" description="GST N-terminal" evidence="1">
    <location>
        <begin position="1"/>
        <end position="81"/>
    </location>
</feature>
<sequence length="206" mass="22814">MKLYYSPGACSLSPHIVALEAGIPLQLEKVDGKAKRTESGADFWLVNPKGYVPVLELDSGEVLTEGPAIVQYLADQNPASGLAPANGTLPRYHLQEILGYINSELHKSYSPLFKPETPEATRAERKEYLKRRYQFIENVLAKQPFLLGDSFTAADAYLFTVTNWAKHVELDLSGFPALLAFQKRVGERPAVREAMEAEALVKKAHA</sequence>
<dbReference type="InterPro" id="IPR040079">
    <property type="entry name" value="Glutathione_S-Trfase"/>
</dbReference>
<gene>
    <name evidence="3" type="primary">gstA</name>
    <name evidence="3" type="ORF">AB7878_01005</name>
</gene>
<dbReference type="InterPro" id="IPR004045">
    <property type="entry name" value="Glutathione_S-Trfase_N"/>
</dbReference>
<dbReference type="Proteomes" id="UP001562159">
    <property type="component" value="Unassembled WGS sequence"/>
</dbReference>
<dbReference type="SFLD" id="SFLDS00019">
    <property type="entry name" value="Glutathione_Transferase_(cytos"/>
    <property type="match status" value="1"/>
</dbReference>
<dbReference type="SFLD" id="SFLDG01150">
    <property type="entry name" value="Main.1:_Beta-like"/>
    <property type="match status" value="1"/>
</dbReference>
<dbReference type="SUPFAM" id="SSF47616">
    <property type="entry name" value="GST C-terminal domain-like"/>
    <property type="match status" value="1"/>
</dbReference>
<dbReference type="PANTHER" id="PTHR44051:SF8">
    <property type="entry name" value="GLUTATHIONE S-TRANSFERASE GSTA"/>
    <property type="match status" value="1"/>
</dbReference>
<dbReference type="InterPro" id="IPR036249">
    <property type="entry name" value="Thioredoxin-like_sf"/>
</dbReference>